<sequence length="340" mass="38385">MFLASPPGRLRCTGRRRRPIRIGSWAFTRTWVGEERWCPQQRPQGGKRRQKSASPLPVSLRQPRFSPDTDLLHQNTPEVDPARSKPNRGLGRDAWKGEGPPPRTGASTDRDRCTCTQYACATVALLCAKLEFTRYEHAPEYTAPLDMNKFVRYFRRCYYHEDATGSAIPLTLNYICEFGIPIRNVAGSHLPPVGPEFNLRIGGYFHVDPTDTDFITRLIASGFPLVGLIEAGRRFNHIRGREVYVTPQEGTEPGMCHTVAIIGSGLELRNVSRPDNRLTQPVYETYFVIRDSYGPYAHGSSARSFAHDGVSVGYDFNVWASDLREAWGVWNPQGCKFICF</sequence>
<dbReference type="GeneID" id="123134406"/>
<protein>
    <recommendedName>
        <fullName evidence="4">Peptidase C1A papain C-terminal domain-containing protein</fullName>
    </recommendedName>
</protein>
<dbReference type="Gramene" id="TraesCAD_scaffold_130743_01G000100.1">
    <property type="protein sequence ID" value="TraesCAD_scaffold_130743_01G000100.1"/>
    <property type="gene ID" value="TraesCAD_scaffold_130743_01G000100"/>
</dbReference>
<name>A0A3B6PNQ6_WHEAT</name>
<dbReference type="Gramene" id="TraesWEE_scaffold_025391_01G000100.1">
    <property type="protein sequence ID" value="TraesWEE_scaffold_025391_01G000100.1"/>
    <property type="gene ID" value="TraesWEE_scaffold_025391_01G000100"/>
</dbReference>
<evidence type="ECO:0000256" key="1">
    <source>
        <dbReference type="SAM" id="MobiDB-lite"/>
    </source>
</evidence>
<dbReference type="RefSeq" id="XP_044409603.1">
    <property type="nucleotide sequence ID" value="XM_044553668.1"/>
</dbReference>
<dbReference type="EnsemblPlants" id="TraesCS6B02G305200.1">
    <property type="protein sequence ID" value="TraesCS6B02G305200.1"/>
    <property type="gene ID" value="TraesCS6B02G305200"/>
</dbReference>
<dbReference type="Gramene" id="TraesCS6B03G0876900.1">
    <property type="protein sequence ID" value="TraesCS6B03G0876900.1.CDS"/>
    <property type="gene ID" value="TraesCS6B03G0876900"/>
</dbReference>
<proteinExistence type="predicted"/>
<dbReference type="Gramene" id="TraesCS6B02G305200.1">
    <property type="protein sequence ID" value="TraesCS6B02G305200.1"/>
    <property type="gene ID" value="TraesCS6B02G305200"/>
</dbReference>
<dbReference type="SUPFAM" id="SSF54001">
    <property type="entry name" value="Cysteine proteinases"/>
    <property type="match status" value="1"/>
</dbReference>
<dbReference type="RefSeq" id="XP_044409602.1">
    <property type="nucleotide sequence ID" value="XM_044553667.1"/>
</dbReference>
<dbReference type="AlphaFoldDB" id="A0A3B6PNQ6"/>
<evidence type="ECO:0008006" key="4">
    <source>
        <dbReference type="Google" id="ProtNLM"/>
    </source>
</evidence>
<evidence type="ECO:0000313" key="3">
    <source>
        <dbReference type="Proteomes" id="UP000019116"/>
    </source>
</evidence>
<accession>A0A3B6PNQ6</accession>
<gene>
    <name evidence="2" type="primary">LOC123134406</name>
</gene>
<evidence type="ECO:0000313" key="2">
    <source>
        <dbReference type="EnsemblPlants" id="TraesCS6B02G305200.1"/>
    </source>
</evidence>
<feature type="region of interest" description="Disordered" evidence="1">
    <location>
        <begin position="37"/>
        <end position="110"/>
    </location>
</feature>
<keyword evidence="3" id="KW-1185">Reference proteome</keyword>
<dbReference type="Gramene" id="TraesROB_scaffold_030491_01G000100.1">
    <property type="protein sequence ID" value="TraesROB_scaffold_030491_01G000100.1"/>
    <property type="gene ID" value="TraesROB_scaffold_030491_01G000100"/>
</dbReference>
<dbReference type="KEGG" id="taes:123134406"/>
<dbReference type="Proteomes" id="UP000019116">
    <property type="component" value="Chromosome 6B"/>
</dbReference>
<dbReference type="Gene3D" id="3.90.70.10">
    <property type="entry name" value="Cysteine proteinases"/>
    <property type="match status" value="1"/>
</dbReference>
<dbReference type="InterPro" id="IPR038765">
    <property type="entry name" value="Papain-like_cys_pep_sf"/>
</dbReference>
<reference evidence="2" key="1">
    <citation type="submission" date="2018-08" db="EMBL/GenBank/DDBJ databases">
        <authorList>
            <person name="Rossello M."/>
        </authorList>
    </citation>
    <scope>NUCLEOTIDE SEQUENCE [LARGE SCALE GENOMIC DNA]</scope>
    <source>
        <strain evidence="2">cv. Chinese Spring</strain>
    </source>
</reference>
<dbReference type="SMR" id="A0A3B6PNQ6"/>
<organism evidence="2">
    <name type="scientific">Triticum aestivum</name>
    <name type="common">Wheat</name>
    <dbReference type="NCBI Taxonomy" id="4565"/>
    <lineage>
        <taxon>Eukaryota</taxon>
        <taxon>Viridiplantae</taxon>
        <taxon>Streptophyta</taxon>
        <taxon>Embryophyta</taxon>
        <taxon>Tracheophyta</taxon>
        <taxon>Spermatophyta</taxon>
        <taxon>Magnoliopsida</taxon>
        <taxon>Liliopsida</taxon>
        <taxon>Poales</taxon>
        <taxon>Poaceae</taxon>
        <taxon>BOP clade</taxon>
        <taxon>Pooideae</taxon>
        <taxon>Triticodae</taxon>
        <taxon>Triticeae</taxon>
        <taxon>Triticinae</taxon>
        <taxon>Triticum</taxon>
    </lineage>
</organism>
<dbReference type="Gramene" id="TraesCLE_scaffold_045664_01G000200.1">
    <property type="protein sequence ID" value="TraesCLE_scaffold_045664_01G000200.1"/>
    <property type="gene ID" value="TraesCLE_scaffold_045664_01G000200"/>
</dbReference>
<reference evidence="2" key="2">
    <citation type="submission" date="2018-10" db="UniProtKB">
        <authorList>
            <consortium name="EnsemblPlants"/>
        </authorList>
    </citation>
    <scope>IDENTIFICATION</scope>
</reference>